<dbReference type="SMART" id="SM00072">
    <property type="entry name" value="GuKc"/>
    <property type="match status" value="1"/>
</dbReference>
<accession>A0A7R9BUL4</accession>
<dbReference type="Gene3D" id="3.40.50.300">
    <property type="entry name" value="P-loop containing nucleotide triphosphate hydrolases"/>
    <property type="match status" value="2"/>
</dbReference>
<dbReference type="SUPFAM" id="SSF50044">
    <property type="entry name" value="SH3-domain"/>
    <property type="match status" value="2"/>
</dbReference>
<evidence type="ECO:0000256" key="2">
    <source>
        <dbReference type="ARBA" id="ARBA00022443"/>
    </source>
</evidence>
<dbReference type="EMBL" id="OA884443">
    <property type="protein sequence ID" value="CAD7280797.1"/>
    <property type="molecule type" value="Genomic_DNA"/>
</dbReference>
<dbReference type="PANTHER" id="PTHR23122">
    <property type="entry name" value="MEMBRANE-ASSOCIATED GUANYLATE KINASE MAGUK"/>
    <property type="match status" value="1"/>
</dbReference>
<dbReference type="AlphaFoldDB" id="A0A7R9BUL4"/>
<feature type="domain" description="Guanylate kinase-like" evidence="5">
    <location>
        <begin position="321"/>
        <end position="469"/>
    </location>
</feature>
<gene>
    <name evidence="7" type="ORF">NMOB1V02_LOCUS8454</name>
</gene>
<dbReference type="InterPro" id="IPR027417">
    <property type="entry name" value="P-loop_NTPase"/>
</dbReference>
<evidence type="ECO:0000256" key="3">
    <source>
        <dbReference type="PROSITE-ProRule" id="PRU00192"/>
    </source>
</evidence>
<dbReference type="GO" id="GO:0030054">
    <property type="term" value="C:cell junction"/>
    <property type="evidence" value="ECO:0007669"/>
    <property type="project" value="UniProtKB-ARBA"/>
</dbReference>
<evidence type="ECO:0000259" key="4">
    <source>
        <dbReference type="PROSITE" id="PS50002"/>
    </source>
</evidence>
<dbReference type="PROSITE" id="PS51022">
    <property type="entry name" value="L27"/>
    <property type="match status" value="1"/>
</dbReference>
<evidence type="ECO:0000259" key="6">
    <source>
        <dbReference type="PROSITE" id="PS51022"/>
    </source>
</evidence>
<dbReference type="Pfam" id="PF00018">
    <property type="entry name" value="SH3_1"/>
    <property type="match status" value="2"/>
</dbReference>
<evidence type="ECO:0000256" key="1">
    <source>
        <dbReference type="ARBA" id="ARBA00007014"/>
    </source>
</evidence>
<dbReference type="InterPro" id="IPR036028">
    <property type="entry name" value="SH3-like_dom_sf"/>
</dbReference>
<dbReference type="PROSITE" id="PS50052">
    <property type="entry name" value="GUANYLATE_KINASE_2"/>
    <property type="match status" value="1"/>
</dbReference>
<feature type="domain" description="L27" evidence="6">
    <location>
        <begin position="1"/>
        <end position="17"/>
    </location>
</feature>
<dbReference type="PROSITE" id="PS50002">
    <property type="entry name" value="SH3"/>
    <property type="match status" value="2"/>
</dbReference>
<dbReference type="CDD" id="cd12035">
    <property type="entry name" value="SH3_MPP1-like"/>
    <property type="match status" value="2"/>
</dbReference>
<feature type="domain" description="SH3" evidence="4">
    <location>
        <begin position="67"/>
        <end position="135"/>
    </location>
</feature>
<dbReference type="InterPro" id="IPR020590">
    <property type="entry name" value="Guanylate_kinase_CS"/>
</dbReference>
<dbReference type="Gene3D" id="2.30.30.40">
    <property type="entry name" value="SH3 Domains"/>
    <property type="match status" value="2"/>
</dbReference>
<dbReference type="InterPro" id="IPR008144">
    <property type="entry name" value="Guanylate_kin-like_dom"/>
</dbReference>
<evidence type="ECO:0008006" key="9">
    <source>
        <dbReference type="Google" id="ProtNLM"/>
    </source>
</evidence>
<keyword evidence="8" id="KW-1185">Reference proteome</keyword>
<sequence>ALLQAHDVVAQEVYGEEAIRVTPPPSAMGPFANGASGGLSSFGNSGGLSGSTFGLAGGGLFRIRPEPVLIFVRAQFDYDPLQDDIIPCAQAGIAFNTGDILQIISKDDHNWWQAKKENCSTAGLIPSPELQEWRTAATAMDKHKHEQACFYQYEMLDIRREVALIFVRAQFDYDPLQDDIIPCAQAGIAFNTGDILQIISKDDHNWWQAKKENCSTAGLIPSPELQEWRTAATAMDKHKHEQVNCAFWGKKRKQIKDKYLAKHNAIFDQLDLVTYEEVVKLPAFQRKTLIKDKYLAKHNAIFDQLDLVTYEEVVKLPAFQRKTLVLLGAHGVGRRHIKNTLIAMHPTKYAYPIPHTTRSPRKDEENGKQYYFVSHDEMMADIAANEYLEYGTHEDAMYGTKLETIRRIHAEGKVAILDVEPQALKFDGSLERLIRESEVLRQAYCHFFDQTIINNDIEATIATLERSLDRIHCTPQWIPVSWVY</sequence>
<dbReference type="SMART" id="SM00326">
    <property type="entry name" value="SH3"/>
    <property type="match status" value="2"/>
</dbReference>
<dbReference type="PROSITE" id="PS00856">
    <property type="entry name" value="GUANYLATE_KINASE_1"/>
    <property type="match status" value="1"/>
</dbReference>
<feature type="non-terminal residue" evidence="7">
    <location>
        <position position="484"/>
    </location>
</feature>
<feature type="domain" description="SH3" evidence="4">
    <location>
        <begin position="162"/>
        <end position="230"/>
    </location>
</feature>
<proteinExistence type="inferred from homology"/>
<dbReference type="InterPro" id="IPR004172">
    <property type="entry name" value="L27_dom"/>
</dbReference>
<dbReference type="Pfam" id="PF00625">
    <property type="entry name" value="Guanylate_kin"/>
    <property type="match status" value="1"/>
</dbReference>
<dbReference type="EMBL" id="CAJPEX010002406">
    <property type="protein sequence ID" value="CAG0920949.1"/>
    <property type="molecule type" value="Genomic_DNA"/>
</dbReference>
<protein>
    <recommendedName>
        <fullName evidence="9">Peripheral plasma membrane protein CASK</fullName>
    </recommendedName>
</protein>
<dbReference type="InterPro" id="IPR001452">
    <property type="entry name" value="SH3_domain"/>
</dbReference>
<comment type="similarity">
    <text evidence="1">Belongs to the MAGUK family.</text>
</comment>
<dbReference type="CDD" id="cd00071">
    <property type="entry name" value="GMPK"/>
    <property type="match status" value="1"/>
</dbReference>
<reference evidence="7" key="1">
    <citation type="submission" date="2020-11" db="EMBL/GenBank/DDBJ databases">
        <authorList>
            <person name="Tran Van P."/>
        </authorList>
    </citation>
    <scope>NUCLEOTIDE SEQUENCE</scope>
</reference>
<organism evidence="7">
    <name type="scientific">Notodromas monacha</name>
    <dbReference type="NCBI Taxonomy" id="399045"/>
    <lineage>
        <taxon>Eukaryota</taxon>
        <taxon>Metazoa</taxon>
        <taxon>Ecdysozoa</taxon>
        <taxon>Arthropoda</taxon>
        <taxon>Crustacea</taxon>
        <taxon>Oligostraca</taxon>
        <taxon>Ostracoda</taxon>
        <taxon>Podocopa</taxon>
        <taxon>Podocopida</taxon>
        <taxon>Cypridocopina</taxon>
        <taxon>Cypridoidea</taxon>
        <taxon>Cyprididae</taxon>
        <taxon>Notodromas</taxon>
    </lineage>
</organism>
<dbReference type="Proteomes" id="UP000678499">
    <property type="component" value="Unassembled WGS sequence"/>
</dbReference>
<evidence type="ECO:0000313" key="8">
    <source>
        <dbReference type="Proteomes" id="UP000678499"/>
    </source>
</evidence>
<dbReference type="OrthoDB" id="336747at2759"/>
<dbReference type="InterPro" id="IPR050716">
    <property type="entry name" value="MAGUK"/>
</dbReference>
<evidence type="ECO:0000313" key="7">
    <source>
        <dbReference type="EMBL" id="CAD7280797.1"/>
    </source>
</evidence>
<evidence type="ECO:0000259" key="5">
    <source>
        <dbReference type="PROSITE" id="PS50052"/>
    </source>
</evidence>
<name>A0A7R9BUL4_9CRUS</name>
<keyword evidence="2 3" id="KW-0728">SH3 domain</keyword>
<dbReference type="InterPro" id="IPR008145">
    <property type="entry name" value="GK/Ca_channel_bsu"/>
</dbReference>
<dbReference type="SUPFAM" id="SSF52540">
    <property type="entry name" value="P-loop containing nucleoside triphosphate hydrolases"/>
    <property type="match status" value="1"/>
</dbReference>